<accession>A0A8R1YUE1</accession>
<gene>
    <name evidence="1" type="primary">WBGene00272250</name>
</gene>
<keyword evidence="2" id="KW-1185">Reference proteome</keyword>
<reference evidence="2" key="1">
    <citation type="journal article" date="2008" name="Nat. Genet.">
        <title>The Pristionchus pacificus genome provides a unique perspective on nematode lifestyle and parasitism.</title>
        <authorList>
            <person name="Dieterich C."/>
            <person name="Clifton S.W."/>
            <person name="Schuster L.N."/>
            <person name="Chinwalla A."/>
            <person name="Delehaunty K."/>
            <person name="Dinkelacker I."/>
            <person name="Fulton L."/>
            <person name="Fulton R."/>
            <person name="Godfrey J."/>
            <person name="Minx P."/>
            <person name="Mitreva M."/>
            <person name="Roeseler W."/>
            <person name="Tian H."/>
            <person name="Witte H."/>
            <person name="Yang S.P."/>
            <person name="Wilson R.K."/>
            <person name="Sommer R.J."/>
        </authorList>
    </citation>
    <scope>NUCLEOTIDE SEQUENCE [LARGE SCALE GENOMIC DNA]</scope>
    <source>
        <strain evidence="2">PS312</strain>
    </source>
</reference>
<name>A0A2A6CHM8_PRIPA</name>
<dbReference type="Proteomes" id="UP000005239">
    <property type="component" value="Unassembled WGS sequence"/>
</dbReference>
<proteinExistence type="predicted"/>
<evidence type="ECO:0000313" key="2">
    <source>
        <dbReference type="Proteomes" id="UP000005239"/>
    </source>
</evidence>
<dbReference type="EnsemblMetazoa" id="PPA33881.1">
    <property type="protein sequence ID" value="PPA33881.1"/>
    <property type="gene ID" value="WBGene00272250"/>
</dbReference>
<accession>A0A2A6CHM8</accession>
<reference evidence="1" key="2">
    <citation type="submission" date="2022-06" db="UniProtKB">
        <authorList>
            <consortium name="EnsemblMetazoa"/>
        </authorList>
    </citation>
    <scope>IDENTIFICATION</scope>
    <source>
        <strain evidence="1">PS312</strain>
    </source>
</reference>
<evidence type="ECO:0000313" key="1">
    <source>
        <dbReference type="EnsemblMetazoa" id="PPA33881.1"/>
    </source>
</evidence>
<dbReference type="Gene3D" id="2.60.120.650">
    <property type="entry name" value="Cupin"/>
    <property type="match status" value="1"/>
</dbReference>
<sequence>MERVGENRMIQFINVDSQQSFSNSFKKFVEYFEEPVEDRAATYNVISLEVSGTEMVDLVSPRSAGWSAGFPPGPIEAGPVGPAYESPMQIEWQAGEPASVTGPP</sequence>
<dbReference type="InterPro" id="IPR050690">
    <property type="entry name" value="JHDM1_Histone_Demethylase"/>
</dbReference>
<dbReference type="PANTHER" id="PTHR23123">
    <property type="entry name" value="PHD/F-BOX CONTAINING PROTEIN"/>
    <property type="match status" value="1"/>
</dbReference>
<organism evidence="1 2">
    <name type="scientific">Pristionchus pacificus</name>
    <name type="common">Parasitic nematode worm</name>
    <dbReference type="NCBI Taxonomy" id="54126"/>
    <lineage>
        <taxon>Eukaryota</taxon>
        <taxon>Metazoa</taxon>
        <taxon>Ecdysozoa</taxon>
        <taxon>Nematoda</taxon>
        <taxon>Chromadorea</taxon>
        <taxon>Rhabditida</taxon>
        <taxon>Rhabditina</taxon>
        <taxon>Diplogasteromorpha</taxon>
        <taxon>Diplogasteroidea</taxon>
        <taxon>Neodiplogasteridae</taxon>
        <taxon>Pristionchus</taxon>
    </lineage>
</organism>
<protein>
    <submittedName>
        <fullName evidence="1">Uncharacterized protein</fullName>
    </submittedName>
</protein>
<dbReference type="AlphaFoldDB" id="A0A2A6CHM8"/>